<dbReference type="PANTHER" id="PTHR43790:SF9">
    <property type="entry name" value="GALACTOFURANOSE TRANSPORTER ATP-BINDING PROTEIN YTFR"/>
    <property type="match status" value="1"/>
</dbReference>
<dbReference type="PROSITE" id="PS50893">
    <property type="entry name" value="ABC_TRANSPORTER_2"/>
    <property type="match status" value="2"/>
</dbReference>
<feature type="domain" description="ABC transporter" evidence="10">
    <location>
        <begin position="4"/>
        <end position="239"/>
    </location>
</feature>
<dbReference type="CDD" id="cd03215">
    <property type="entry name" value="ABC_Carb_Monos_II"/>
    <property type="match status" value="1"/>
</dbReference>
<keyword evidence="9" id="KW-0472">Membrane</keyword>
<evidence type="ECO:0000256" key="7">
    <source>
        <dbReference type="ARBA" id="ARBA00022840"/>
    </source>
</evidence>
<dbReference type="EMBL" id="DTFV01000070">
    <property type="protein sequence ID" value="HGI30648.1"/>
    <property type="molecule type" value="Genomic_DNA"/>
</dbReference>
<dbReference type="CDD" id="cd03216">
    <property type="entry name" value="ABC_Carb_Monos_I"/>
    <property type="match status" value="1"/>
</dbReference>
<dbReference type="FunFam" id="3.40.50.300:FF:000127">
    <property type="entry name" value="Ribose import ATP-binding protein RbsA"/>
    <property type="match status" value="1"/>
</dbReference>
<dbReference type="Pfam" id="PF00005">
    <property type="entry name" value="ABC_tran"/>
    <property type="match status" value="2"/>
</dbReference>
<feature type="domain" description="ABC transporter" evidence="10">
    <location>
        <begin position="249"/>
        <end position="499"/>
    </location>
</feature>
<dbReference type="GO" id="GO:0005886">
    <property type="term" value="C:plasma membrane"/>
    <property type="evidence" value="ECO:0007669"/>
    <property type="project" value="UniProtKB-SubCell"/>
</dbReference>
<reference evidence="11" key="1">
    <citation type="journal article" date="2020" name="mSystems">
        <title>Genome- and Community-Level Interaction Insights into Carbon Utilization and Element Cycling Functions of Hydrothermarchaeota in Hydrothermal Sediment.</title>
        <authorList>
            <person name="Zhou Z."/>
            <person name="Liu Y."/>
            <person name="Xu W."/>
            <person name="Pan J."/>
            <person name="Luo Z.H."/>
            <person name="Li M."/>
        </authorList>
    </citation>
    <scope>NUCLEOTIDE SEQUENCE [LARGE SCALE GENOMIC DNA]</scope>
    <source>
        <strain evidence="11">SpSt-747</strain>
    </source>
</reference>
<protein>
    <submittedName>
        <fullName evidence="11">ABC transporter ATP-binding protein</fullName>
    </submittedName>
</protein>
<dbReference type="InterPro" id="IPR027417">
    <property type="entry name" value="P-loop_NTPase"/>
</dbReference>
<dbReference type="GO" id="GO:0005524">
    <property type="term" value="F:ATP binding"/>
    <property type="evidence" value="ECO:0007669"/>
    <property type="project" value="UniProtKB-KW"/>
</dbReference>
<dbReference type="PROSITE" id="PS00211">
    <property type="entry name" value="ABC_TRANSPORTER_1"/>
    <property type="match status" value="1"/>
</dbReference>
<evidence type="ECO:0000256" key="2">
    <source>
        <dbReference type="ARBA" id="ARBA00022448"/>
    </source>
</evidence>
<proteinExistence type="predicted"/>
<evidence type="ECO:0000256" key="5">
    <source>
        <dbReference type="ARBA" id="ARBA00022737"/>
    </source>
</evidence>
<organism evidence="11">
    <name type="scientific">Candidatus Caldatribacterium californiense</name>
    <dbReference type="NCBI Taxonomy" id="1454726"/>
    <lineage>
        <taxon>Bacteria</taxon>
        <taxon>Pseudomonadati</taxon>
        <taxon>Atribacterota</taxon>
        <taxon>Atribacteria</taxon>
        <taxon>Atribacterales</taxon>
        <taxon>Candidatus Caldatribacteriaceae</taxon>
        <taxon>Candidatus Caldatribacterium</taxon>
    </lineage>
</organism>
<comment type="subcellular location">
    <subcellularLocation>
        <location evidence="1">Cell membrane</location>
        <topology evidence="1">Peripheral membrane protein</topology>
    </subcellularLocation>
</comment>
<evidence type="ECO:0000256" key="6">
    <source>
        <dbReference type="ARBA" id="ARBA00022741"/>
    </source>
</evidence>
<gene>
    <name evidence="11" type="ORF">ENV30_04990</name>
</gene>
<dbReference type="AlphaFoldDB" id="A0A7V3YGG3"/>
<keyword evidence="5" id="KW-0677">Repeat</keyword>
<accession>A0A7V3YGG3</accession>
<dbReference type="InterPro" id="IPR003439">
    <property type="entry name" value="ABC_transporter-like_ATP-bd"/>
</dbReference>
<dbReference type="Gene3D" id="3.40.50.300">
    <property type="entry name" value="P-loop containing nucleotide triphosphate hydrolases"/>
    <property type="match status" value="2"/>
</dbReference>
<keyword evidence="6" id="KW-0547">Nucleotide-binding</keyword>
<evidence type="ECO:0000256" key="4">
    <source>
        <dbReference type="ARBA" id="ARBA00022597"/>
    </source>
</evidence>
<dbReference type="PANTHER" id="PTHR43790">
    <property type="entry name" value="CARBOHYDRATE TRANSPORT ATP-BINDING PROTEIN MG119-RELATED"/>
    <property type="match status" value="1"/>
</dbReference>
<evidence type="ECO:0000256" key="3">
    <source>
        <dbReference type="ARBA" id="ARBA00022475"/>
    </source>
</evidence>
<evidence type="ECO:0000313" key="11">
    <source>
        <dbReference type="EMBL" id="HGI30648.1"/>
    </source>
</evidence>
<keyword evidence="3" id="KW-1003">Cell membrane</keyword>
<dbReference type="InterPro" id="IPR017871">
    <property type="entry name" value="ABC_transporter-like_CS"/>
</dbReference>
<evidence type="ECO:0000256" key="8">
    <source>
        <dbReference type="ARBA" id="ARBA00022967"/>
    </source>
</evidence>
<keyword evidence="7 11" id="KW-0067">ATP-binding</keyword>
<dbReference type="InterPro" id="IPR003593">
    <property type="entry name" value="AAA+_ATPase"/>
</dbReference>
<evidence type="ECO:0000256" key="9">
    <source>
        <dbReference type="ARBA" id="ARBA00023136"/>
    </source>
</evidence>
<dbReference type="SMART" id="SM00382">
    <property type="entry name" value="AAA"/>
    <property type="match status" value="2"/>
</dbReference>
<evidence type="ECO:0000256" key="1">
    <source>
        <dbReference type="ARBA" id="ARBA00004202"/>
    </source>
</evidence>
<evidence type="ECO:0000259" key="10">
    <source>
        <dbReference type="PROSITE" id="PS50893"/>
    </source>
</evidence>
<dbReference type="SUPFAM" id="SSF52540">
    <property type="entry name" value="P-loop containing nucleoside triphosphate hydrolases"/>
    <property type="match status" value="2"/>
</dbReference>
<name>A0A7V3YGG3_9BACT</name>
<keyword evidence="2" id="KW-0813">Transport</keyword>
<comment type="caution">
    <text evidence="11">The sequence shown here is derived from an EMBL/GenBank/DDBJ whole genome shotgun (WGS) entry which is preliminary data.</text>
</comment>
<dbReference type="InterPro" id="IPR050107">
    <property type="entry name" value="ABC_carbohydrate_import_ATPase"/>
</dbReference>
<sequence>MVVLSVRGLTKRFGEVVANDHIDLDVEEGEIHGLLGENGAGKSVLSSCIYGLYRPDEGRIFLRGHEVHIASPFDAIRLGIGMVHQHLTLVPHLRVWENIVLGREPRRGLRVDRVRAFAEVERLLEETGFRLDLAKNAGELPIGVQQRVEILKVLFRGAEILILDEPTAVLTPQEVDQLIETLHRLKAQGKTILFISHKLREIFALCDRVTVLRRGKKVGTLPVSSATPQMLAEMMVGRKVFFEFPRERLAKEEVLFELSHVFTDPPGVPLQDVSLKVHAGEILGIAGVEGNGQSELAEVVVGLRKPKKGKVIFRGRDVTAIPPKGRILQGMAHIPEDRHRRGVILDFSVKENLLLGFETEPPFRKGRMTLDFARIRDFARQKIQEFSIVTPSEDTPLRFLSGGNQQKVVVARELAFHPPFVLACQPTRGLDVAATEYLRHILLGVKREGKGVLLISADLDEVRALSDRVLVMYEGRIAGELSPESDEYQFGLLMGGKALHEA</sequence>
<keyword evidence="8" id="KW-1278">Translocase</keyword>
<keyword evidence="4" id="KW-0762">Sugar transport</keyword>
<dbReference type="GO" id="GO:0016887">
    <property type="term" value="F:ATP hydrolysis activity"/>
    <property type="evidence" value="ECO:0007669"/>
    <property type="project" value="InterPro"/>
</dbReference>